<dbReference type="Pfam" id="PF03965">
    <property type="entry name" value="Penicillinase_R"/>
    <property type="match status" value="1"/>
</dbReference>
<dbReference type="RefSeq" id="WP_187537760.1">
    <property type="nucleotide sequence ID" value="NZ_BAABJT010000001.1"/>
</dbReference>
<dbReference type="Gene3D" id="1.10.10.10">
    <property type="entry name" value="Winged helix-like DNA-binding domain superfamily/Winged helix DNA-binding domain"/>
    <property type="match status" value="1"/>
</dbReference>
<dbReference type="GO" id="GO:0003677">
    <property type="term" value="F:DNA binding"/>
    <property type="evidence" value="ECO:0007669"/>
    <property type="project" value="UniProtKB-KW"/>
</dbReference>
<keyword evidence="2" id="KW-0805">Transcription regulation</keyword>
<dbReference type="SUPFAM" id="SSF46785">
    <property type="entry name" value="Winged helix' DNA-binding domain"/>
    <property type="match status" value="1"/>
</dbReference>
<sequence length="134" mass="15120">MQEVDPGEDGRFDRRDDATRWPLEIRALAPRMRQIAEIVYERGAVTLREIHETIDDDVTIYGIRTLLSRMVRKGLIRRRRSGRHAEITYLPAILTPQVRTAALMSMIDGDFAGSAENALIAAMRIAQRPSSSSA</sequence>
<dbReference type="GO" id="GO:0045892">
    <property type="term" value="P:negative regulation of DNA-templated transcription"/>
    <property type="evidence" value="ECO:0007669"/>
    <property type="project" value="InterPro"/>
</dbReference>
<dbReference type="KEGG" id="slut:H9L13_11145"/>
<name>A0A7G9SH43_9SPHN</name>
<keyword evidence="6" id="KW-1185">Reference proteome</keyword>
<accession>A0A7G9SH43</accession>
<comment type="similarity">
    <text evidence="1">Belongs to the BlaI transcriptional regulatory family.</text>
</comment>
<dbReference type="InterPro" id="IPR036390">
    <property type="entry name" value="WH_DNA-bd_sf"/>
</dbReference>
<keyword evidence="4" id="KW-0804">Transcription</keyword>
<organism evidence="5 6">
    <name type="scientific">Sphingomonas lutea</name>
    <dbReference type="NCBI Taxonomy" id="1045317"/>
    <lineage>
        <taxon>Bacteria</taxon>
        <taxon>Pseudomonadati</taxon>
        <taxon>Pseudomonadota</taxon>
        <taxon>Alphaproteobacteria</taxon>
        <taxon>Sphingomonadales</taxon>
        <taxon>Sphingomonadaceae</taxon>
        <taxon>Sphingomonas</taxon>
    </lineage>
</organism>
<gene>
    <name evidence="5" type="ORF">H9L13_11145</name>
</gene>
<reference evidence="5 6" key="1">
    <citation type="submission" date="2020-08" db="EMBL/GenBank/DDBJ databases">
        <title>Genome sequence of Sphingomonas lutea KCTC 23642T.</title>
        <authorList>
            <person name="Hyun D.-W."/>
            <person name="Bae J.-W."/>
        </authorList>
    </citation>
    <scope>NUCLEOTIDE SEQUENCE [LARGE SCALE GENOMIC DNA]</scope>
    <source>
        <strain evidence="5 6">KCTC 23642</strain>
    </source>
</reference>
<evidence type="ECO:0000256" key="2">
    <source>
        <dbReference type="ARBA" id="ARBA00023015"/>
    </source>
</evidence>
<evidence type="ECO:0000256" key="1">
    <source>
        <dbReference type="ARBA" id="ARBA00011046"/>
    </source>
</evidence>
<proteinExistence type="inferred from homology"/>
<protein>
    <submittedName>
        <fullName evidence="5">BlaI/MecI/CopY family transcriptional regulator</fullName>
    </submittedName>
</protein>
<evidence type="ECO:0000256" key="3">
    <source>
        <dbReference type="ARBA" id="ARBA00023125"/>
    </source>
</evidence>
<dbReference type="EMBL" id="CP060718">
    <property type="protein sequence ID" value="QNN67168.1"/>
    <property type="molecule type" value="Genomic_DNA"/>
</dbReference>
<dbReference type="AlphaFoldDB" id="A0A7G9SH43"/>
<evidence type="ECO:0000313" key="5">
    <source>
        <dbReference type="EMBL" id="QNN67168.1"/>
    </source>
</evidence>
<evidence type="ECO:0000256" key="4">
    <source>
        <dbReference type="ARBA" id="ARBA00023163"/>
    </source>
</evidence>
<keyword evidence="3" id="KW-0238">DNA-binding</keyword>
<evidence type="ECO:0000313" key="6">
    <source>
        <dbReference type="Proteomes" id="UP000515971"/>
    </source>
</evidence>
<dbReference type="Proteomes" id="UP000515971">
    <property type="component" value="Chromosome"/>
</dbReference>
<dbReference type="InterPro" id="IPR036388">
    <property type="entry name" value="WH-like_DNA-bd_sf"/>
</dbReference>
<dbReference type="InterPro" id="IPR005650">
    <property type="entry name" value="BlaI_family"/>
</dbReference>